<sequence length="174" mass="19396">MPCVQHASVHQWLSGPRQFWLSKPGNHLKADSHLTVLDAPWQLPGLTHLGDVANAAIGRVLIRQPTSSNPFCDSCLQNKHSSQVASHFLSSSTELGQKVHHLEELSTFIEGTSGDNPRFIPSERVPGVYSMHSNLEQTVPPLYCQLMFICACRGGFFLSDHNTRHHMFHMGSCR</sequence>
<reference evidence="3" key="1">
    <citation type="submission" date="2016-06" db="UniProtKB">
        <authorList>
            <consortium name="WormBaseParasite"/>
        </authorList>
    </citation>
    <scope>IDENTIFICATION</scope>
</reference>
<name>A0A183TLC4_SCHSO</name>
<proteinExistence type="predicted"/>
<reference evidence="1 2" key="2">
    <citation type="submission" date="2018-11" db="EMBL/GenBank/DDBJ databases">
        <authorList>
            <consortium name="Pathogen Informatics"/>
        </authorList>
    </citation>
    <scope>NUCLEOTIDE SEQUENCE [LARGE SCALE GENOMIC DNA]</scope>
    <source>
        <strain evidence="1 2">NST_G2</strain>
    </source>
</reference>
<dbReference type="Proteomes" id="UP000275846">
    <property type="component" value="Unassembled WGS sequence"/>
</dbReference>
<dbReference type="OrthoDB" id="6326902at2759"/>
<evidence type="ECO:0000313" key="2">
    <source>
        <dbReference type="Proteomes" id="UP000275846"/>
    </source>
</evidence>
<protein>
    <submittedName>
        <fullName evidence="3">Gag_pre-integrs domain-containing protein</fullName>
    </submittedName>
</protein>
<accession>A0A183TLC4</accession>
<gene>
    <name evidence="1" type="ORF">SSLN_LOCUS17272</name>
</gene>
<dbReference type="EMBL" id="UYSU01042244">
    <property type="protein sequence ID" value="VDM03658.1"/>
    <property type="molecule type" value="Genomic_DNA"/>
</dbReference>
<keyword evidence="2" id="KW-1185">Reference proteome</keyword>
<evidence type="ECO:0000313" key="3">
    <source>
        <dbReference type="WBParaSite" id="SSLN_0001792701-mRNA-1"/>
    </source>
</evidence>
<organism evidence="3">
    <name type="scientific">Schistocephalus solidus</name>
    <name type="common">Tapeworm</name>
    <dbReference type="NCBI Taxonomy" id="70667"/>
    <lineage>
        <taxon>Eukaryota</taxon>
        <taxon>Metazoa</taxon>
        <taxon>Spiralia</taxon>
        <taxon>Lophotrochozoa</taxon>
        <taxon>Platyhelminthes</taxon>
        <taxon>Cestoda</taxon>
        <taxon>Eucestoda</taxon>
        <taxon>Diphyllobothriidea</taxon>
        <taxon>Diphyllobothriidae</taxon>
        <taxon>Schistocephalus</taxon>
    </lineage>
</organism>
<dbReference type="WBParaSite" id="SSLN_0001792701-mRNA-1">
    <property type="protein sequence ID" value="SSLN_0001792701-mRNA-1"/>
    <property type="gene ID" value="SSLN_0001792701"/>
</dbReference>
<evidence type="ECO:0000313" key="1">
    <source>
        <dbReference type="EMBL" id="VDM03658.1"/>
    </source>
</evidence>
<dbReference type="AlphaFoldDB" id="A0A183TLC4"/>